<dbReference type="Proteomes" id="UP000535020">
    <property type="component" value="Unassembled WGS sequence"/>
</dbReference>
<reference evidence="2 3" key="1">
    <citation type="submission" date="2020-07" db="EMBL/GenBank/DDBJ databases">
        <authorList>
            <person name="Sun Q."/>
        </authorList>
    </citation>
    <scope>NUCLEOTIDE SEQUENCE [LARGE SCALE GENOMIC DNA]</scope>
    <source>
        <strain evidence="2 3">MAH-1</strain>
    </source>
</reference>
<dbReference type="Gene3D" id="3.40.630.30">
    <property type="match status" value="1"/>
</dbReference>
<dbReference type="InterPro" id="IPR051531">
    <property type="entry name" value="N-acetyltransferase"/>
</dbReference>
<sequence length="173" mass="19476">MNKESKPFPILTSERLTLRQLSQTDAERILQLRSDPEINKFLDRKPSKTLQDASTFIQSIIENGGDGLFYWAITRIGDEKLIGTICLFEFSNDGKKCEIGYELLTEYQGHGFMIEAAQKIIGFAGKTLGLKTVDTVTHKDNKSSTGLLLKLGFEELEDSDVGNRDLIVFRLAR</sequence>
<dbReference type="RefSeq" id="WP_176004459.1">
    <property type="nucleotide sequence ID" value="NZ_JABWMI010000003.1"/>
</dbReference>
<evidence type="ECO:0000313" key="3">
    <source>
        <dbReference type="Proteomes" id="UP000535020"/>
    </source>
</evidence>
<feature type="domain" description="N-acetyltransferase" evidence="1">
    <location>
        <begin position="16"/>
        <end position="173"/>
    </location>
</feature>
<dbReference type="GO" id="GO:0016747">
    <property type="term" value="F:acyltransferase activity, transferring groups other than amino-acyl groups"/>
    <property type="evidence" value="ECO:0007669"/>
    <property type="project" value="InterPro"/>
</dbReference>
<dbReference type="PROSITE" id="PS51186">
    <property type="entry name" value="GNAT"/>
    <property type="match status" value="1"/>
</dbReference>
<dbReference type="InterPro" id="IPR000182">
    <property type="entry name" value="GNAT_dom"/>
</dbReference>
<dbReference type="PANTHER" id="PTHR43792">
    <property type="entry name" value="GNAT FAMILY, PUTATIVE (AFU_ORTHOLOGUE AFUA_3G00765)-RELATED-RELATED"/>
    <property type="match status" value="1"/>
</dbReference>
<keyword evidence="3" id="KW-1185">Reference proteome</keyword>
<dbReference type="InterPro" id="IPR016181">
    <property type="entry name" value="Acyl_CoA_acyltransferase"/>
</dbReference>
<organism evidence="2 3">
    <name type="scientific">Flavobacterium agri</name>
    <dbReference type="NCBI Taxonomy" id="2743471"/>
    <lineage>
        <taxon>Bacteria</taxon>
        <taxon>Pseudomonadati</taxon>
        <taxon>Bacteroidota</taxon>
        <taxon>Flavobacteriia</taxon>
        <taxon>Flavobacteriales</taxon>
        <taxon>Flavobacteriaceae</taxon>
        <taxon>Flavobacterium</taxon>
    </lineage>
</organism>
<keyword evidence="2" id="KW-0808">Transferase</keyword>
<dbReference type="SUPFAM" id="SSF55729">
    <property type="entry name" value="Acyl-CoA N-acyltransferases (Nat)"/>
    <property type="match status" value="1"/>
</dbReference>
<dbReference type="Pfam" id="PF13302">
    <property type="entry name" value="Acetyltransf_3"/>
    <property type="match status" value="1"/>
</dbReference>
<dbReference type="AlphaFoldDB" id="A0A7Y8Y1T8"/>
<name>A0A7Y8Y1T8_9FLAO</name>
<dbReference type="EMBL" id="JACBJI010000001">
    <property type="protein sequence ID" value="NYA69635.1"/>
    <property type="molecule type" value="Genomic_DNA"/>
</dbReference>
<proteinExistence type="predicted"/>
<protein>
    <submittedName>
        <fullName evidence="2">GNAT family N-acetyltransferase</fullName>
    </submittedName>
</protein>
<gene>
    <name evidence="2" type="ORF">HZF10_01790</name>
</gene>
<evidence type="ECO:0000313" key="2">
    <source>
        <dbReference type="EMBL" id="NYA69635.1"/>
    </source>
</evidence>
<comment type="caution">
    <text evidence="2">The sequence shown here is derived from an EMBL/GenBank/DDBJ whole genome shotgun (WGS) entry which is preliminary data.</text>
</comment>
<accession>A0A7Y8Y1T8</accession>
<evidence type="ECO:0000259" key="1">
    <source>
        <dbReference type="PROSITE" id="PS51186"/>
    </source>
</evidence>